<protein>
    <submittedName>
        <fullName evidence="2">Uncharacterized protein</fullName>
    </submittedName>
</protein>
<keyword evidence="1" id="KW-0472">Membrane</keyword>
<evidence type="ECO:0000313" key="2">
    <source>
        <dbReference type="EMBL" id="MBO1324790.1"/>
    </source>
</evidence>
<evidence type="ECO:0000313" key="3">
    <source>
        <dbReference type="Proteomes" id="UP000664073"/>
    </source>
</evidence>
<gene>
    <name evidence="2" type="ORF">J2D77_06445</name>
</gene>
<dbReference type="EMBL" id="JAFVMH010000002">
    <property type="protein sequence ID" value="MBO1324790.1"/>
    <property type="molecule type" value="Genomic_DNA"/>
</dbReference>
<dbReference type="Proteomes" id="UP000664073">
    <property type="component" value="Unassembled WGS sequence"/>
</dbReference>
<feature type="transmembrane region" description="Helical" evidence="1">
    <location>
        <begin position="128"/>
        <end position="150"/>
    </location>
</feature>
<feature type="transmembrane region" description="Helical" evidence="1">
    <location>
        <begin position="156"/>
        <end position="178"/>
    </location>
</feature>
<feature type="transmembrane region" description="Helical" evidence="1">
    <location>
        <begin position="81"/>
        <end position="99"/>
    </location>
</feature>
<dbReference type="AlphaFoldDB" id="A0A939KMP8"/>
<name>A0A939KMP8_9PROT</name>
<keyword evidence="1" id="KW-1133">Transmembrane helix</keyword>
<sequence>MDRSFNPGPMATFLLATSFFLPSGAAFFGVDARAAALCVLACQGVGIALLARRPLPCLAVMAALFYPAWHWPATAMTVDHVIAYECAVMIPFVLFARSLQKGHEPLASALARQVHGTLRPDVARYTLALTWFWTGFLALALLAPPILWLVGPAGSWRWPASGAVLVLTCVLAGLEYGLRRIVIRDFHHASPLAAIKAFRNHPSSPQACPDRHRAP</sequence>
<keyword evidence="3" id="KW-1185">Reference proteome</keyword>
<evidence type="ECO:0000256" key="1">
    <source>
        <dbReference type="SAM" id="Phobius"/>
    </source>
</evidence>
<reference evidence="2" key="1">
    <citation type="submission" date="2021-03" db="EMBL/GenBank/DDBJ databases">
        <title>The complete genome sequence of Acetobacter sp. TBRC 12339.</title>
        <authorList>
            <person name="Charoenyingcharoen P."/>
            <person name="Yukphan P."/>
        </authorList>
    </citation>
    <scope>NUCLEOTIDE SEQUENCE</scope>
    <source>
        <strain evidence="2">TBRC 12339</strain>
    </source>
</reference>
<organism evidence="2 3">
    <name type="scientific">Acetobacter garciniae</name>
    <dbReference type="NCBI Taxonomy" id="2817435"/>
    <lineage>
        <taxon>Bacteria</taxon>
        <taxon>Pseudomonadati</taxon>
        <taxon>Pseudomonadota</taxon>
        <taxon>Alphaproteobacteria</taxon>
        <taxon>Acetobacterales</taxon>
        <taxon>Acetobacteraceae</taxon>
        <taxon>Acetobacter</taxon>
    </lineage>
</organism>
<keyword evidence="1" id="KW-0812">Transmembrane</keyword>
<accession>A0A939KMP8</accession>
<feature type="transmembrane region" description="Helical" evidence="1">
    <location>
        <begin position="58"/>
        <end position="75"/>
    </location>
</feature>
<proteinExistence type="predicted"/>
<comment type="caution">
    <text evidence="2">The sequence shown here is derived from an EMBL/GenBank/DDBJ whole genome shotgun (WGS) entry which is preliminary data.</text>
</comment>
<dbReference type="RefSeq" id="WP_207845437.1">
    <property type="nucleotide sequence ID" value="NZ_JAFVMH010000002.1"/>
</dbReference>